<organism evidence="9 10">
    <name type="scientific">Candolleomyces aberdarensis</name>
    <dbReference type="NCBI Taxonomy" id="2316362"/>
    <lineage>
        <taxon>Eukaryota</taxon>
        <taxon>Fungi</taxon>
        <taxon>Dikarya</taxon>
        <taxon>Basidiomycota</taxon>
        <taxon>Agaricomycotina</taxon>
        <taxon>Agaricomycetes</taxon>
        <taxon>Agaricomycetidae</taxon>
        <taxon>Agaricales</taxon>
        <taxon>Agaricineae</taxon>
        <taxon>Psathyrellaceae</taxon>
        <taxon>Candolleomyces</taxon>
    </lineage>
</organism>
<feature type="binding site" evidence="7">
    <location>
        <position position="104"/>
    </location>
    <ligand>
        <name>Mg(2+)</name>
        <dbReference type="ChEBI" id="CHEBI:18420"/>
        <label>1</label>
        <note>catalytic</note>
    </ligand>
</feature>
<dbReference type="Gene3D" id="3.30.540.10">
    <property type="entry name" value="Fructose-1,6-Bisphosphatase, subunit A, domain 1"/>
    <property type="match status" value="1"/>
</dbReference>
<reference evidence="9 10" key="1">
    <citation type="submission" date="2019-01" db="EMBL/GenBank/DDBJ databases">
        <title>Draft genome sequence of Psathyrella aberdarensis IHI B618.</title>
        <authorList>
            <person name="Buettner E."/>
            <person name="Kellner H."/>
        </authorList>
    </citation>
    <scope>NUCLEOTIDE SEQUENCE [LARGE SCALE GENOMIC DNA]</scope>
    <source>
        <strain evidence="9 10">IHI B618</strain>
    </source>
</reference>
<dbReference type="CDD" id="cd01639">
    <property type="entry name" value="IMPase"/>
    <property type="match status" value="1"/>
</dbReference>
<feature type="binding site" evidence="7">
    <location>
        <position position="107"/>
    </location>
    <ligand>
        <name>Mg(2+)</name>
        <dbReference type="ChEBI" id="CHEBI:18420"/>
        <label>1</label>
        <note>catalytic</note>
    </ligand>
</feature>
<dbReference type="PROSITE" id="PS00630">
    <property type="entry name" value="IMP_2"/>
    <property type="match status" value="1"/>
</dbReference>
<accession>A0A4Q2DGX5</accession>
<keyword evidence="5 8" id="KW-0378">Hydrolase</keyword>
<evidence type="ECO:0000256" key="6">
    <source>
        <dbReference type="ARBA" id="ARBA00022842"/>
    </source>
</evidence>
<dbReference type="InterPro" id="IPR033942">
    <property type="entry name" value="IMPase"/>
</dbReference>
<dbReference type="PROSITE" id="PS00629">
    <property type="entry name" value="IMP_1"/>
    <property type="match status" value="1"/>
</dbReference>
<keyword evidence="6 7" id="KW-0460">Magnesium</keyword>
<evidence type="ECO:0000256" key="8">
    <source>
        <dbReference type="RuleBase" id="RU364068"/>
    </source>
</evidence>
<dbReference type="Pfam" id="PF00459">
    <property type="entry name" value="Inositol_P"/>
    <property type="match status" value="1"/>
</dbReference>
<evidence type="ECO:0000256" key="3">
    <source>
        <dbReference type="ARBA" id="ARBA00009759"/>
    </source>
</evidence>
<dbReference type="Gene3D" id="3.40.190.80">
    <property type="match status" value="1"/>
</dbReference>
<feature type="binding site" evidence="7">
    <location>
        <position position="251"/>
    </location>
    <ligand>
        <name>Mg(2+)</name>
        <dbReference type="ChEBI" id="CHEBI:18420"/>
        <label>1</label>
        <note>catalytic</note>
    </ligand>
</feature>
<dbReference type="InterPro" id="IPR000760">
    <property type="entry name" value="Inositol_monophosphatase-like"/>
</dbReference>
<dbReference type="GO" id="GO:0046854">
    <property type="term" value="P:phosphatidylinositol phosphate biosynthetic process"/>
    <property type="evidence" value="ECO:0007669"/>
    <property type="project" value="InterPro"/>
</dbReference>
<dbReference type="InterPro" id="IPR020583">
    <property type="entry name" value="Inositol_monoP_metal-BS"/>
</dbReference>
<gene>
    <name evidence="9" type="ORF">EST38_g6738</name>
</gene>
<dbReference type="GO" id="GO:0007165">
    <property type="term" value="P:signal transduction"/>
    <property type="evidence" value="ECO:0007669"/>
    <property type="project" value="TreeGrafter"/>
</dbReference>
<evidence type="ECO:0000256" key="7">
    <source>
        <dbReference type="PIRSR" id="PIRSR600760-2"/>
    </source>
</evidence>
<dbReference type="OrthoDB" id="10254945at2759"/>
<evidence type="ECO:0000256" key="1">
    <source>
        <dbReference type="ARBA" id="ARBA00001033"/>
    </source>
</evidence>
<dbReference type="SUPFAM" id="SSF56655">
    <property type="entry name" value="Carbohydrate phosphatase"/>
    <property type="match status" value="1"/>
</dbReference>
<dbReference type="Proteomes" id="UP000290288">
    <property type="component" value="Unassembled WGS sequence"/>
</dbReference>
<dbReference type="PANTHER" id="PTHR20854">
    <property type="entry name" value="INOSITOL MONOPHOSPHATASE"/>
    <property type="match status" value="1"/>
</dbReference>
<proteinExistence type="inferred from homology"/>
<protein>
    <recommendedName>
        <fullName evidence="8">Inositol-1-monophosphatase</fullName>
        <ecNumber evidence="8">3.1.3.25</ecNumber>
    </recommendedName>
</protein>
<feature type="binding site" evidence="7">
    <location>
        <position position="84"/>
    </location>
    <ligand>
        <name>Mg(2+)</name>
        <dbReference type="ChEBI" id="CHEBI:18420"/>
        <label>1</label>
        <note>catalytic</note>
    </ligand>
</feature>
<dbReference type="AlphaFoldDB" id="A0A4Q2DGX5"/>
<dbReference type="InterPro" id="IPR020550">
    <property type="entry name" value="Inositol_monophosphatase_CS"/>
</dbReference>
<dbReference type="GO" id="GO:0008934">
    <property type="term" value="F:inositol monophosphate 1-phosphatase activity"/>
    <property type="evidence" value="ECO:0007669"/>
    <property type="project" value="InterPro"/>
</dbReference>
<evidence type="ECO:0000313" key="9">
    <source>
        <dbReference type="EMBL" id="RXW19117.1"/>
    </source>
</evidence>
<comment type="catalytic activity">
    <reaction evidence="1 8">
        <text>a myo-inositol phosphate + H2O = myo-inositol + phosphate</text>
        <dbReference type="Rhea" id="RHEA:24056"/>
        <dbReference type="ChEBI" id="CHEBI:15377"/>
        <dbReference type="ChEBI" id="CHEBI:17268"/>
        <dbReference type="ChEBI" id="CHEBI:43474"/>
        <dbReference type="ChEBI" id="CHEBI:84139"/>
        <dbReference type="EC" id="3.1.3.25"/>
    </reaction>
</comment>
<evidence type="ECO:0000256" key="4">
    <source>
        <dbReference type="ARBA" id="ARBA00022723"/>
    </source>
</evidence>
<dbReference type="EC" id="3.1.3.25" evidence="8"/>
<dbReference type="UniPathway" id="UPA00823">
    <property type="reaction ID" value="UER00788"/>
</dbReference>
<dbReference type="GO" id="GO:0006021">
    <property type="term" value="P:inositol biosynthetic process"/>
    <property type="evidence" value="ECO:0007669"/>
    <property type="project" value="UniProtKB-UniPathway"/>
</dbReference>
<dbReference type="PRINTS" id="PR00377">
    <property type="entry name" value="IMPHPHTASES"/>
</dbReference>
<dbReference type="FunFam" id="3.30.540.10:FF:000004">
    <property type="entry name" value="Inositol-1-monophosphatase"/>
    <property type="match status" value="1"/>
</dbReference>
<dbReference type="PANTHER" id="PTHR20854:SF4">
    <property type="entry name" value="INOSITOL-1-MONOPHOSPHATASE-RELATED"/>
    <property type="match status" value="1"/>
</dbReference>
<comment type="cofactor">
    <cofactor evidence="2 7 8">
        <name>Mg(2+)</name>
        <dbReference type="ChEBI" id="CHEBI:18420"/>
    </cofactor>
</comment>
<evidence type="ECO:0000256" key="5">
    <source>
        <dbReference type="ARBA" id="ARBA00022801"/>
    </source>
</evidence>
<dbReference type="STRING" id="2316362.A0A4Q2DGX5"/>
<keyword evidence="4 7" id="KW-0479">Metal-binding</keyword>
<comment type="similarity">
    <text evidence="3 8">Belongs to the inositol monophosphatase superfamily.</text>
</comment>
<comment type="caution">
    <text evidence="9">The sequence shown here is derived from an EMBL/GenBank/DDBJ whole genome shotgun (WGS) entry which is preliminary data.</text>
</comment>
<dbReference type="GO" id="GO:0046872">
    <property type="term" value="F:metal ion binding"/>
    <property type="evidence" value="ECO:0007669"/>
    <property type="project" value="UniProtKB-KW"/>
</dbReference>
<comment type="pathway">
    <text evidence="8">Polyol metabolism; myo-inositol biosynthesis; myo-inositol from D-glucose 6-phosphate: step 2/2.</text>
</comment>
<evidence type="ECO:0000313" key="10">
    <source>
        <dbReference type="Proteomes" id="UP000290288"/>
    </source>
</evidence>
<sequence length="330" mass="35745">MAAQNLTAGDLESILEFTKSLAWKAGALILEGSEAIQAAGAEGESNVGEKKNSVDLVTEYDVRVEQLVQSELRSKYPTFKFIGEESYSSGVQEPLTDEPTFCVDPIDGTTNFVHGFPFACISIGLIYERRPTLGVIYNPFLDHLYSGVKGQGSHLTRGFNPPRRLPLANPKQLPTLNQAVIGVEWGSDRCETTISAKSTSFSRLAGDPEKGVAGGRMAHSLRSMGSAALNYSMVAQGGLDIYWEIGCWPWDVCAGIVIAEEAGGLVTGSHEAFEATKNTDQFGVVTEEILTGRKYLVIRGIGNTPSETGREAQKRLIEDFYKTVIDVAPN</sequence>
<evidence type="ECO:0000256" key="2">
    <source>
        <dbReference type="ARBA" id="ARBA00001946"/>
    </source>
</evidence>
<feature type="binding site" evidence="7">
    <location>
        <position position="106"/>
    </location>
    <ligand>
        <name>Mg(2+)</name>
        <dbReference type="ChEBI" id="CHEBI:18420"/>
        <label>1</label>
        <note>catalytic</note>
    </ligand>
</feature>
<dbReference type="EMBL" id="SDEE01000219">
    <property type="protein sequence ID" value="RXW19117.1"/>
    <property type="molecule type" value="Genomic_DNA"/>
</dbReference>
<keyword evidence="10" id="KW-1185">Reference proteome</keyword>
<name>A0A4Q2DGX5_9AGAR</name>